<keyword evidence="2" id="KW-1185">Reference proteome</keyword>
<evidence type="ECO:0000313" key="1">
    <source>
        <dbReference type="EMBL" id="KII74112.1"/>
    </source>
</evidence>
<evidence type="ECO:0008006" key="3">
    <source>
        <dbReference type="Google" id="ProtNLM"/>
    </source>
</evidence>
<proteinExistence type="predicted"/>
<evidence type="ECO:0000313" key="2">
    <source>
        <dbReference type="Proteomes" id="UP000031668"/>
    </source>
</evidence>
<dbReference type="EMBL" id="JWZT01000541">
    <property type="protein sequence ID" value="KII74112.1"/>
    <property type="molecule type" value="Genomic_DNA"/>
</dbReference>
<dbReference type="AlphaFoldDB" id="A0A0C2NJD5"/>
<dbReference type="Proteomes" id="UP000031668">
    <property type="component" value="Unassembled WGS sequence"/>
</dbReference>
<organism evidence="1 2">
    <name type="scientific">Thelohanellus kitauei</name>
    <name type="common">Myxosporean</name>
    <dbReference type="NCBI Taxonomy" id="669202"/>
    <lineage>
        <taxon>Eukaryota</taxon>
        <taxon>Metazoa</taxon>
        <taxon>Cnidaria</taxon>
        <taxon>Myxozoa</taxon>
        <taxon>Myxosporea</taxon>
        <taxon>Bivalvulida</taxon>
        <taxon>Platysporina</taxon>
        <taxon>Myxobolidae</taxon>
        <taxon>Thelohanellus</taxon>
    </lineage>
</organism>
<protein>
    <recommendedName>
        <fullName evidence="3">CCHC-type domain-containing protein</fullName>
    </recommendedName>
</protein>
<gene>
    <name evidence="1" type="ORF">RF11_05708</name>
</gene>
<reference evidence="1 2" key="1">
    <citation type="journal article" date="2014" name="Genome Biol. Evol.">
        <title>The genome of the myxosporean Thelohanellus kitauei shows adaptations to nutrient acquisition within its fish host.</title>
        <authorList>
            <person name="Yang Y."/>
            <person name="Xiong J."/>
            <person name="Zhou Z."/>
            <person name="Huo F."/>
            <person name="Miao W."/>
            <person name="Ran C."/>
            <person name="Liu Y."/>
            <person name="Zhang J."/>
            <person name="Feng J."/>
            <person name="Wang M."/>
            <person name="Wang M."/>
            <person name="Wang L."/>
            <person name="Yao B."/>
        </authorList>
    </citation>
    <scope>NUCLEOTIDE SEQUENCE [LARGE SCALE GENOMIC DNA]</scope>
    <source>
        <strain evidence="1">Wuqing</strain>
    </source>
</reference>
<accession>A0A0C2NJD5</accession>
<sequence length="337" mass="38800">MSKQLKSQEKMYELQMQMHQEQIQKLSSRIPIYNCHETQNSSFEPFNSQYISEDRMPHVFLSNQSRETFQLIKTAASQMSTPKNINSLLWCEIFSIMNSNFSQRTFVVIDRNRFYTELKRKTGESVSESASRVRQKANTCYFESISDTLNETLKTGSAQAIFHKSTSDFTFSRIVNIVAEVEDASRTPQKQISEDVKDVQNFTAYQENFVDYHPVKTQCFSCGGTGYWQQDCHISKACMKRANTPRQSKPIFDNVNNVISSVRDIILRELVVNIFNVRFDNDTGSMDSFISTSNWTKLGKPTLGKVSIKCFSVTCGQRMMMVFSKQVFMTENNHAIS</sequence>
<comment type="caution">
    <text evidence="1">The sequence shown here is derived from an EMBL/GenBank/DDBJ whole genome shotgun (WGS) entry which is preliminary data.</text>
</comment>
<name>A0A0C2NJD5_THEKT</name>